<evidence type="ECO:0000256" key="1">
    <source>
        <dbReference type="ARBA" id="ARBA00010088"/>
    </source>
</evidence>
<dbReference type="PANTHER" id="PTHR43248:SF29">
    <property type="entry name" value="TRIPEPTIDYL AMINOPEPTIDASE"/>
    <property type="match status" value="1"/>
</dbReference>
<dbReference type="InterPro" id="IPR013595">
    <property type="entry name" value="Pept_S33_TAP-like_C"/>
</dbReference>
<evidence type="ECO:0000256" key="2">
    <source>
        <dbReference type="ARBA" id="ARBA00022729"/>
    </source>
</evidence>
<sequence>MRRDALALLTGGAMLLAGCTLPGQEGALPEDLRTAAPEESLPPVDPALERFTGQELEWEDCEGGQCATLDVPLDHDRPAGETVSLAVFRAPAKDADRRIGSLLVNPGGPGSSAVEYARAADQVVGPAVREGYDVVGLDPRGVGSSEPVDCLDDAGMDVFIGGVEDPDSAAGRKRGQRQVAAFVEGCEQDLGKGLGEVTTETAARDLEILRAVLGDSQLHYLGKSYGTTLGATYAELFPERVGAMVLDGVLPTDLDAVEMGVGQAEGFERATNAFLDWCVEEGDCPLGGDREAAVDGLKELLEEAETDPLPVRGHGAVTELTVGWATYGVASGMYSETSWPALRAALRQARDGDGSGLMGLAGQYADRHPDGGYASNLMEAFTVYTCNDRPAGSGGRSRAEVEAAYDEAAPLWGELMRGEGSVCEDWPVTPDEPLTARAKGSAPILVVGTTRDPATPYEWAEEVAGELENGRLLRFDGDGHTAYRRGNACVDGAVDAYLLSGTVPEGEDASC</sequence>
<accession>A0A212U676</accession>
<evidence type="ECO:0000313" key="5">
    <source>
        <dbReference type="EMBL" id="SNC73753.1"/>
    </source>
</evidence>
<reference evidence="5 6" key="1">
    <citation type="submission" date="2017-06" db="EMBL/GenBank/DDBJ databases">
        <authorList>
            <person name="Kim H.J."/>
            <person name="Triplett B.A."/>
        </authorList>
    </citation>
    <scope>NUCLEOTIDE SEQUENCE [LARGE SCALE GENOMIC DNA]</scope>
    <source>
        <strain evidence="5 6">DSM 22179</strain>
    </source>
</reference>
<name>A0A212U676_9MICO</name>
<comment type="similarity">
    <text evidence="1">Belongs to the peptidase S33 family.</text>
</comment>
<dbReference type="Pfam" id="PF08386">
    <property type="entry name" value="Abhydrolase_4"/>
    <property type="match status" value="1"/>
</dbReference>
<feature type="domain" description="Peptidase S33 tripeptidyl aminopeptidase-like C-terminal" evidence="4">
    <location>
        <begin position="410"/>
        <end position="511"/>
    </location>
</feature>
<keyword evidence="2" id="KW-0732">Signal</keyword>
<dbReference type="EMBL" id="FYEZ01000003">
    <property type="protein sequence ID" value="SNC73753.1"/>
    <property type="molecule type" value="Genomic_DNA"/>
</dbReference>
<dbReference type="SUPFAM" id="SSF53474">
    <property type="entry name" value="alpha/beta-Hydrolases"/>
    <property type="match status" value="1"/>
</dbReference>
<organism evidence="5 6">
    <name type="scientific">Kytococcus aerolatus</name>
    <dbReference type="NCBI Taxonomy" id="592308"/>
    <lineage>
        <taxon>Bacteria</taxon>
        <taxon>Bacillati</taxon>
        <taxon>Actinomycetota</taxon>
        <taxon>Actinomycetes</taxon>
        <taxon>Micrococcales</taxon>
        <taxon>Kytococcaceae</taxon>
        <taxon>Kytococcus</taxon>
    </lineage>
</organism>
<protein>
    <submittedName>
        <fullName evidence="5">Alpha/beta hydrolase fold</fullName>
    </submittedName>
</protein>
<dbReference type="PROSITE" id="PS51257">
    <property type="entry name" value="PROKAR_LIPOPROTEIN"/>
    <property type="match status" value="1"/>
</dbReference>
<dbReference type="GO" id="GO:0016787">
    <property type="term" value="F:hydrolase activity"/>
    <property type="evidence" value="ECO:0007669"/>
    <property type="project" value="UniProtKB-KW"/>
</dbReference>
<dbReference type="RefSeq" id="WP_234994411.1">
    <property type="nucleotide sequence ID" value="NZ_FYEZ01000003.1"/>
</dbReference>
<dbReference type="InterPro" id="IPR029058">
    <property type="entry name" value="AB_hydrolase_fold"/>
</dbReference>
<proteinExistence type="inferred from homology"/>
<keyword evidence="3 5" id="KW-0378">Hydrolase</keyword>
<evidence type="ECO:0000313" key="6">
    <source>
        <dbReference type="Proteomes" id="UP000198122"/>
    </source>
</evidence>
<dbReference type="AlphaFoldDB" id="A0A212U676"/>
<keyword evidence="6" id="KW-1185">Reference proteome</keyword>
<gene>
    <name evidence="5" type="ORF">SAMN05445756_2127</name>
</gene>
<dbReference type="Proteomes" id="UP000198122">
    <property type="component" value="Unassembled WGS sequence"/>
</dbReference>
<evidence type="ECO:0000256" key="3">
    <source>
        <dbReference type="ARBA" id="ARBA00022801"/>
    </source>
</evidence>
<dbReference type="PANTHER" id="PTHR43248">
    <property type="entry name" value="2-SUCCINYL-6-HYDROXY-2,4-CYCLOHEXADIENE-1-CARBOXYLATE SYNTHASE"/>
    <property type="match status" value="1"/>
</dbReference>
<dbReference type="Gene3D" id="3.40.50.1820">
    <property type="entry name" value="alpha/beta hydrolase"/>
    <property type="match status" value="1"/>
</dbReference>
<dbReference type="InterPro" id="IPR051601">
    <property type="entry name" value="Serine_prot/Carboxylest_S33"/>
</dbReference>
<evidence type="ECO:0000259" key="4">
    <source>
        <dbReference type="Pfam" id="PF08386"/>
    </source>
</evidence>